<dbReference type="GO" id="GO:0016125">
    <property type="term" value="P:sterol metabolic process"/>
    <property type="evidence" value="ECO:0007669"/>
    <property type="project" value="TreeGrafter"/>
</dbReference>
<keyword evidence="4" id="KW-0503">Monooxygenase</keyword>
<dbReference type="GO" id="GO:0004497">
    <property type="term" value="F:monooxygenase activity"/>
    <property type="evidence" value="ECO:0007669"/>
    <property type="project" value="UniProtKB-KW"/>
</dbReference>
<evidence type="ECO:0000313" key="6">
    <source>
        <dbReference type="Proteomes" id="UP000613740"/>
    </source>
</evidence>
<comment type="caution">
    <text evidence="5">The sequence shown here is derived from an EMBL/GenBank/DDBJ whole genome shotgun (WGS) entry which is preliminary data.</text>
</comment>
<accession>A0A835TC41</accession>
<organism evidence="5 6">
    <name type="scientific">Chlamydomonas schloesseri</name>
    <dbReference type="NCBI Taxonomy" id="2026947"/>
    <lineage>
        <taxon>Eukaryota</taxon>
        <taxon>Viridiplantae</taxon>
        <taxon>Chlorophyta</taxon>
        <taxon>core chlorophytes</taxon>
        <taxon>Chlorophyceae</taxon>
        <taxon>CS clade</taxon>
        <taxon>Chlamydomonadales</taxon>
        <taxon>Chlamydomonadaceae</taxon>
        <taxon>Chlamydomonas</taxon>
    </lineage>
</organism>
<dbReference type="Pfam" id="PF00067">
    <property type="entry name" value="p450"/>
    <property type="match status" value="2"/>
</dbReference>
<evidence type="ECO:0000256" key="4">
    <source>
        <dbReference type="RuleBase" id="RU000461"/>
    </source>
</evidence>
<name>A0A835TC41_9CHLO</name>
<evidence type="ECO:0000256" key="2">
    <source>
        <dbReference type="ARBA" id="ARBA00023004"/>
    </source>
</evidence>
<dbReference type="SUPFAM" id="SSF48264">
    <property type="entry name" value="Cytochrome P450"/>
    <property type="match status" value="1"/>
</dbReference>
<dbReference type="PANTHER" id="PTHR24286:SF380">
    <property type="entry name" value="PH DOMAIN-CONTAINING PROTEIN"/>
    <property type="match status" value="1"/>
</dbReference>
<dbReference type="GO" id="GO:0020037">
    <property type="term" value="F:heme binding"/>
    <property type="evidence" value="ECO:0007669"/>
    <property type="project" value="InterPro"/>
</dbReference>
<dbReference type="Proteomes" id="UP000613740">
    <property type="component" value="Unassembled WGS sequence"/>
</dbReference>
<keyword evidence="3 4" id="KW-0349">Heme</keyword>
<evidence type="ECO:0000256" key="3">
    <source>
        <dbReference type="PIRSR" id="PIRSR602401-1"/>
    </source>
</evidence>
<dbReference type="PRINTS" id="PR00385">
    <property type="entry name" value="P450"/>
</dbReference>
<comment type="similarity">
    <text evidence="4">Belongs to the cytochrome P450 family.</text>
</comment>
<sequence>MFGRFRRYGPTFTLSLMGVRLYVLTQPGDLRGPYRDEGAEPAVPFSSFQRLMEVAPGRPYDVQADKAAHGPWRRMFLSALGPAGLQALLPRAQAVIQAHLSQWEAAAGGSCIASLFREVRLLAVDLAIDVIAEVPLPPGVQRSAFRDKLLCFLDGLFGLPIALPGSSVARALAAKEELVAALGPLLAADRLRMAEQWRAAGSRYSALVDALTTGSAAAATDAAATAAAASGKEGSGAAQPASSPPGAAARVTVRDAVISGFMALGFDSERAAAVSVLHAVVAGADTTRFALFNTLALVAMSPRVQEEIFAEQQRVIAAHGPELSVRVLLLGSVGAGAAAATPYLDAVVREAMRLLPATPGNMRRLTADLRVATAAAGNKGGAASELVIPKGAMVWRFVPLQHCLDPVCWDGNTAVDVPPHMDWRNNFEGAFRPERWLSEETRPKYYYTFGSDSHLCVGQNLAYMEVKLLLALLLRKYRLRLEARDMLARATQMFPFIIPRRGTDRVLLESCVA</sequence>
<dbReference type="GO" id="GO:0016705">
    <property type="term" value="F:oxidoreductase activity, acting on paired donors, with incorporation or reduction of molecular oxygen"/>
    <property type="evidence" value="ECO:0007669"/>
    <property type="project" value="InterPro"/>
</dbReference>
<keyword evidence="6" id="KW-1185">Reference proteome</keyword>
<dbReference type="PANTHER" id="PTHR24286">
    <property type="entry name" value="CYTOCHROME P450 26"/>
    <property type="match status" value="1"/>
</dbReference>
<evidence type="ECO:0000313" key="5">
    <source>
        <dbReference type="EMBL" id="KAG2440493.1"/>
    </source>
</evidence>
<gene>
    <name evidence="5" type="ORF">HYH02_010371</name>
</gene>
<dbReference type="OrthoDB" id="3945418at2759"/>
<evidence type="ECO:0000256" key="1">
    <source>
        <dbReference type="ARBA" id="ARBA00022723"/>
    </source>
</evidence>
<dbReference type="PROSITE" id="PS00086">
    <property type="entry name" value="CYTOCHROME_P450"/>
    <property type="match status" value="1"/>
</dbReference>
<feature type="binding site" description="axial binding residue" evidence="3">
    <location>
        <position position="456"/>
    </location>
    <ligand>
        <name>heme</name>
        <dbReference type="ChEBI" id="CHEBI:30413"/>
    </ligand>
    <ligandPart>
        <name>Fe</name>
        <dbReference type="ChEBI" id="CHEBI:18248"/>
    </ligandPart>
</feature>
<keyword evidence="1 3" id="KW-0479">Metal-binding</keyword>
<proteinExistence type="inferred from homology"/>
<dbReference type="InterPro" id="IPR036396">
    <property type="entry name" value="Cyt_P450_sf"/>
</dbReference>
<dbReference type="CDD" id="cd00302">
    <property type="entry name" value="cytochrome_P450"/>
    <property type="match status" value="1"/>
</dbReference>
<dbReference type="GO" id="GO:0005506">
    <property type="term" value="F:iron ion binding"/>
    <property type="evidence" value="ECO:0007669"/>
    <property type="project" value="InterPro"/>
</dbReference>
<dbReference type="InterPro" id="IPR017972">
    <property type="entry name" value="Cyt_P450_CS"/>
</dbReference>
<keyword evidence="2 3" id="KW-0408">Iron</keyword>
<reference evidence="5" key="1">
    <citation type="journal article" date="2020" name="bioRxiv">
        <title>Comparative genomics of Chlamydomonas.</title>
        <authorList>
            <person name="Craig R.J."/>
            <person name="Hasan A.R."/>
            <person name="Ness R.W."/>
            <person name="Keightley P.D."/>
        </authorList>
    </citation>
    <scope>NUCLEOTIDE SEQUENCE</scope>
    <source>
        <strain evidence="5">CCAP 11/173</strain>
    </source>
</reference>
<dbReference type="InterPro" id="IPR001128">
    <property type="entry name" value="Cyt_P450"/>
</dbReference>
<comment type="cofactor">
    <cofactor evidence="3">
        <name>heme</name>
        <dbReference type="ChEBI" id="CHEBI:30413"/>
    </cofactor>
</comment>
<dbReference type="Gene3D" id="1.10.630.10">
    <property type="entry name" value="Cytochrome P450"/>
    <property type="match status" value="2"/>
</dbReference>
<dbReference type="AlphaFoldDB" id="A0A835TC41"/>
<evidence type="ECO:0008006" key="7">
    <source>
        <dbReference type="Google" id="ProtNLM"/>
    </source>
</evidence>
<dbReference type="PRINTS" id="PR00463">
    <property type="entry name" value="EP450I"/>
</dbReference>
<protein>
    <recommendedName>
        <fullName evidence="7">Cytochrome P450</fullName>
    </recommendedName>
</protein>
<dbReference type="EMBL" id="JAEHOD010000038">
    <property type="protein sequence ID" value="KAG2440493.1"/>
    <property type="molecule type" value="Genomic_DNA"/>
</dbReference>
<keyword evidence="4" id="KW-0560">Oxidoreductase</keyword>
<dbReference type="InterPro" id="IPR002401">
    <property type="entry name" value="Cyt_P450_E_grp-I"/>
</dbReference>